<reference evidence="2 3" key="1">
    <citation type="submission" date="2020-08" db="EMBL/GenBank/DDBJ databases">
        <title>Cohnella phylogeny.</title>
        <authorList>
            <person name="Dunlap C."/>
        </authorList>
    </citation>
    <scope>NUCLEOTIDE SEQUENCE [LARGE SCALE GENOMIC DNA]</scope>
    <source>
        <strain evidence="2 3">DSM 28246</strain>
    </source>
</reference>
<evidence type="ECO:0000313" key="3">
    <source>
        <dbReference type="Proteomes" id="UP000547209"/>
    </source>
</evidence>
<name>A0A7X0VIN2_9BACL</name>
<organism evidence="2 3">
    <name type="scientific">Cohnella nanjingensis</name>
    <dbReference type="NCBI Taxonomy" id="1387779"/>
    <lineage>
        <taxon>Bacteria</taxon>
        <taxon>Bacillati</taxon>
        <taxon>Bacillota</taxon>
        <taxon>Bacilli</taxon>
        <taxon>Bacillales</taxon>
        <taxon>Paenibacillaceae</taxon>
        <taxon>Cohnella</taxon>
    </lineage>
</organism>
<keyword evidence="3" id="KW-1185">Reference proteome</keyword>
<dbReference type="EMBL" id="JACJVP010000042">
    <property type="protein sequence ID" value="MBB6673839.1"/>
    <property type="molecule type" value="Genomic_DNA"/>
</dbReference>
<evidence type="ECO:0000256" key="1">
    <source>
        <dbReference type="SAM" id="SignalP"/>
    </source>
</evidence>
<proteinExistence type="predicted"/>
<keyword evidence="1" id="KW-0732">Signal</keyword>
<sequence length="161" mass="17679">MAALLLLFCISVLTTSCLAKDKKAILLPEGIPSFVHEQDFETIDWEKKAVRLGDSNLIGNENRSAVIGADRPSLDGQKWMWHLWGAGQGTELTVAGFHKASRTVHPILVSTDDWTIKLGGPHNGADAHLPSTVRIPTAGEWAINLYADDKLFDTLIYEIDS</sequence>
<dbReference type="Gene3D" id="2.60.40.3830">
    <property type="match status" value="1"/>
</dbReference>
<dbReference type="AlphaFoldDB" id="A0A7X0VIN2"/>
<protein>
    <recommendedName>
        <fullName evidence="4">DUF4871 domain-containing protein</fullName>
    </recommendedName>
</protein>
<evidence type="ECO:0000313" key="2">
    <source>
        <dbReference type="EMBL" id="MBB6673839.1"/>
    </source>
</evidence>
<feature type="chain" id="PRO_5030636327" description="DUF4871 domain-containing protein" evidence="1">
    <location>
        <begin position="20"/>
        <end position="161"/>
    </location>
</feature>
<accession>A0A7X0VIN2</accession>
<feature type="signal peptide" evidence="1">
    <location>
        <begin position="1"/>
        <end position="19"/>
    </location>
</feature>
<gene>
    <name evidence="2" type="ORF">H7C19_24455</name>
</gene>
<comment type="caution">
    <text evidence="2">The sequence shown here is derived from an EMBL/GenBank/DDBJ whole genome shotgun (WGS) entry which is preliminary data.</text>
</comment>
<evidence type="ECO:0008006" key="4">
    <source>
        <dbReference type="Google" id="ProtNLM"/>
    </source>
</evidence>
<dbReference type="Proteomes" id="UP000547209">
    <property type="component" value="Unassembled WGS sequence"/>
</dbReference>